<keyword evidence="2" id="KW-1185">Reference proteome</keyword>
<evidence type="ECO:0000313" key="1">
    <source>
        <dbReference type="EMBL" id="GIY67537.1"/>
    </source>
</evidence>
<sequence>MDMESLVFIKSASSRRPSTCSCRQQDDRKHIIYSCTKWSHIRKVYFPPNHHDTKMDLLLFNKKSLQCLRLIIMEIKLKSSIQQSDYSHTWSSSAHLKYKKLSISPSNH</sequence>
<evidence type="ECO:0000313" key="2">
    <source>
        <dbReference type="Proteomes" id="UP001054945"/>
    </source>
</evidence>
<gene>
    <name evidence="1" type="ORF">CEXT_526981</name>
</gene>
<dbReference type="AlphaFoldDB" id="A0AAV4VB62"/>
<comment type="caution">
    <text evidence="1">The sequence shown here is derived from an EMBL/GenBank/DDBJ whole genome shotgun (WGS) entry which is preliminary data.</text>
</comment>
<accession>A0AAV4VB62</accession>
<dbReference type="EMBL" id="BPLR01014252">
    <property type="protein sequence ID" value="GIY67537.1"/>
    <property type="molecule type" value="Genomic_DNA"/>
</dbReference>
<reference evidence="1 2" key="1">
    <citation type="submission" date="2021-06" db="EMBL/GenBank/DDBJ databases">
        <title>Caerostris extrusa draft genome.</title>
        <authorList>
            <person name="Kono N."/>
            <person name="Arakawa K."/>
        </authorList>
    </citation>
    <scope>NUCLEOTIDE SEQUENCE [LARGE SCALE GENOMIC DNA]</scope>
</reference>
<name>A0AAV4VB62_CAEEX</name>
<dbReference type="Proteomes" id="UP001054945">
    <property type="component" value="Unassembled WGS sequence"/>
</dbReference>
<protein>
    <submittedName>
        <fullName evidence="1">Uncharacterized protein</fullName>
    </submittedName>
</protein>
<proteinExistence type="predicted"/>
<organism evidence="1 2">
    <name type="scientific">Caerostris extrusa</name>
    <name type="common">Bark spider</name>
    <name type="synonym">Caerostris bankana</name>
    <dbReference type="NCBI Taxonomy" id="172846"/>
    <lineage>
        <taxon>Eukaryota</taxon>
        <taxon>Metazoa</taxon>
        <taxon>Ecdysozoa</taxon>
        <taxon>Arthropoda</taxon>
        <taxon>Chelicerata</taxon>
        <taxon>Arachnida</taxon>
        <taxon>Araneae</taxon>
        <taxon>Araneomorphae</taxon>
        <taxon>Entelegynae</taxon>
        <taxon>Araneoidea</taxon>
        <taxon>Araneidae</taxon>
        <taxon>Caerostris</taxon>
    </lineage>
</organism>